<accession>A0ABW0MI28</accession>
<evidence type="ECO:0000313" key="1">
    <source>
        <dbReference type="EMBL" id="MFC5477770.1"/>
    </source>
</evidence>
<name>A0ABW0MI28_9BURK</name>
<evidence type="ECO:0000313" key="2">
    <source>
        <dbReference type="Proteomes" id="UP001596101"/>
    </source>
</evidence>
<proteinExistence type="predicted"/>
<dbReference type="EMBL" id="JBHSMR010000010">
    <property type="protein sequence ID" value="MFC5477770.1"/>
    <property type="molecule type" value="Genomic_DNA"/>
</dbReference>
<organism evidence="1 2">
    <name type="scientific">Massilia suwonensis</name>
    <dbReference type="NCBI Taxonomy" id="648895"/>
    <lineage>
        <taxon>Bacteria</taxon>
        <taxon>Pseudomonadati</taxon>
        <taxon>Pseudomonadota</taxon>
        <taxon>Betaproteobacteria</taxon>
        <taxon>Burkholderiales</taxon>
        <taxon>Oxalobacteraceae</taxon>
        <taxon>Telluria group</taxon>
        <taxon>Massilia</taxon>
    </lineage>
</organism>
<gene>
    <name evidence="1" type="ORF">ACFPQ5_06210</name>
</gene>
<evidence type="ECO:0008006" key="3">
    <source>
        <dbReference type="Google" id="ProtNLM"/>
    </source>
</evidence>
<dbReference type="Proteomes" id="UP001596101">
    <property type="component" value="Unassembled WGS sequence"/>
</dbReference>
<reference evidence="2" key="1">
    <citation type="journal article" date="2019" name="Int. J. Syst. Evol. Microbiol.">
        <title>The Global Catalogue of Microorganisms (GCM) 10K type strain sequencing project: providing services to taxonomists for standard genome sequencing and annotation.</title>
        <authorList>
            <consortium name="The Broad Institute Genomics Platform"/>
            <consortium name="The Broad Institute Genome Sequencing Center for Infectious Disease"/>
            <person name="Wu L."/>
            <person name="Ma J."/>
        </authorList>
    </citation>
    <scope>NUCLEOTIDE SEQUENCE [LARGE SCALE GENOMIC DNA]</scope>
    <source>
        <strain evidence="2">CCUG 43111</strain>
    </source>
</reference>
<keyword evidence="2" id="KW-1185">Reference proteome</keyword>
<dbReference type="RefSeq" id="WP_379752412.1">
    <property type="nucleotide sequence ID" value="NZ_JBHSMR010000010.1"/>
</dbReference>
<comment type="caution">
    <text evidence="1">The sequence shown here is derived from an EMBL/GenBank/DDBJ whole genome shotgun (WGS) entry which is preliminary data.</text>
</comment>
<sequence length="90" mass="9939">MVTKDRSNSQPPTNLGGRPLALNSEHIAVLHEIVSDHAQASLVEIAGELERRCGLHVCDATIRRALRAERIVRLKAKRRVSPTADKGPKR</sequence>
<protein>
    <recommendedName>
        <fullName evidence="3">Transposase</fullName>
    </recommendedName>
</protein>